<accession>A0ABN7W922</accession>
<dbReference type="EMBL" id="CAJVQB010035472">
    <property type="protein sequence ID" value="CAG8822585.1"/>
    <property type="molecule type" value="Genomic_DNA"/>
</dbReference>
<keyword evidence="2" id="KW-1185">Reference proteome</keyword>
<reference evidence="1 2" key="1">
    <citation type="submission" date="2021-06" db="EMBL/GenBank/DDBJ databases">
        <authorList>
            <person name="Kallberg Y."/>
            <person name="Tangrot J."/>
            <person name="Rosling A."/>
        </authorList>
    </citation>
    <scope>NUCLEOTIDE SEQUENCE [LARGE SCALE GENOMIC DNA]</scope>
    <source>
        <strain evidence="1 2">120-4 pot B 10/14</strain>
    </source>
</reference>
<protein>
    <submittedName>
        <fullName evidence="1">24861_t:CDS:1</fullName>
    </submittedName>
</protein>
<organism evidence="1 2">
    <name type="scientific">Gigaspora margarita</name>
    <dbReference type="NCBI Taxonomy" id="4874"/>
    <lineage>
        <taxon>Eukaryota</taxon>
        <taxon>Fungi</taxon>
        <taxon>Fungi incertae sedis</taxon>
        <taxon>Mucoromycota</taxon>
        <taxon>Glomeromycotina</taxon>
        <taxon>Glomeromycetes</taxon>
        <taxon>Diversisporales</taxon>
        <taxon>Gigasporaceae</taxon>
        <taxon>Gigaspora</taxon>
    </lineage>
</organism>
<sequence>MAIQDEHKRLLLLYKGFVGDNVVNTEDQNTKQYTKTFLKLVDELTSTFNYPNPTQHVLFQYAQETKPD</sequence>
<evidence type="ECO:0000313" key="2">
    <source>
        <dbReference type="Proteomes" id="UP000789901"/>
    </source>
</evidence>
<comment type="caution">
    <text evidence="1">The sequence shown here is derived from an EMBL/GenBank/DDBJ whole genome shotgun (WGS) entry which is preliminary data.</text>
</comment>
<proteinExistence type="predicted"/>
<gene>
    <name evidence="1" type="ORF">GMARGA_LOCUS28133</name>
</gene>
<name>A0ABN7W922_GIGMA</name>
<evidence type="ECO:0000313" key="1">
    <source>
        <dbReference type="EMBL" id="CAG8822585.1"/>
    </source>
</evidence>
<feature type="non-terminal residue" evidence="1">
    <location>
        <position position="68"/>
    </location>
</feature>
<dbReference type="Proteomes" id="UP000789901">
    <property type="component" value="Unassembled WGS sequence"/>
</dbReference>